<evidence type="ECO:0000313" key="1">
    <source>
        <dbReference type="EMBL" id="TDB58084.1"/>
    </source>
</evidence>
<proteinExistence type="predicted"/>
<dbReference type="PROSITE" id="PS51257">
    <property type="entry name" value="PROKAR_LIPOPROTEIN"/>
    <property type="match status" value="1"/>
</dbReference>
<dbReference type="EMBL" id="SMJU01000025">
    <property type="protein sequence ID" value="TDB58084.1"/>
    <property type="molecule type" value="Genomic_DNA"/>
</dbReference>
<gene>
    <name evidence="1" type="ORF">EZE20_23275</name>
</gene>
<dbReference type="RefSeq" id="WP_132122310.1">
    <property type="nucleotide sequence ID" value="NZ_SMJU01000025.1"/>
</dbReference>
<reference evidence="1 2" key="1">
    <citation type="submission" date="2019-02" db="EMBL/GenBank/DDBJ databases">
        <title>Arundinibacter roseus gen. nov., sp. nov., a new member of the family Cytophagaceae.</title>
        <authorList>
            <person name="Szuroczki S."/>
            <person name="Khayer B."/>
            <person name="Sproer C."/>
            <person name="Toumi M."/>
            <person name="Szabo A."/>
            <person name="Felfoldi T."/>
            <person name="Schumann P."/>
            <person name="Toth E."/>
        </authorList>
    </citation>
    <scope>NUCLEOTIDE SEQUENCE [LARGE SCALE GENOMIC DNA]</scope>
    <source>
        <strain evidence="1 2">DMA-k-7a</strain>
    </source>
</reference>
<comment type="caution">
    <text evidence="1">The sequence shown here is derived from an EMBL/GenBank/DDBJ whole genome shotgun (WGS) entry which is preliminary data.</text>
</comment>
<evidence type="ECO:0000313" key="2">
    <source>
        <dbReference type="Proteomes" id="UP000295706"/>
    </source>
</evidence>
<dbReference type="OrthoDB" id="1466461at2"/>
<dbReference type="InterPro" id="IPR025345">
    <property type="entry name" value="DUF4249"/>
</dbReference>
<dbReference type="Pfam" id="PF14054">
    <property type="entry name" value="DUF4249"/>
    <property type="match status" value="1"/>
</dbReference>
<name>A0A4R4JTU2_9BACT</name>
<organism evidence="1 2">
    <name type="scientific">Arundinibacter roseus</name>
    <dbReference type="NCBI Taxonomy" id="2070510"/>
    <lineage>
        <taxon>Bacteria</taxon>
        <taxon>Pseudomonadati</taxon>
        <taxon>Bacteroidota</taxon>
        <taxon>Cytophagia</taxon>
        <taxon>Cytophagales</taxon>
        <taxon>Spirosomataceae</taxon>
        <taxon>Arundinibacter</taxon>
    </lineage>
</organism>
<protein>
    <submittedName>
        <fullName evidence="1">DUF4249 domain-containing protein</fullName>
    </submittedName>
</protein>
<sequence>MSIYFQKTEFQKLVRSALLVFIVISISGSCKERPLDFELPYAGDRLVIFSQTKAGDTLKVEVQKTYPPTGQSTYSKGITTATVKVFDKKGYVETLRHVENGTYISSNGLIWKENETYKIEAEAPDYPKITTDLETMPSAPTILSYEFSKDIDSRYNPGTPSRELIIKIQDTNPNDSDYYMVIIKREVGKEIIGVNEFDLDKSSEFEDPCEFRYVGTFVFPDLCKNNAILTFRKGLELTYTYSKNIDPKARDKIIIYTRKISKNYYEFCKTYYEEDDLIVAFKTPYPRYSNINEGFGIFATYTETQKEFILKE</sequence>
<dbReference type="Proteomes" id="UP000295706">
    <property type="component" value="Unassembled WGS sequence"/>
</dbReference>
<keyword evidence="2" id="KW-1185">Reference proteome</keyword>
<dbReference type="AlphaFoldDB" id="A0A4R4JTU2"/>
<accession>A0A4R4JTU2</accession>